<name>E3MIL7_CAERE</name>
<dbReference type="Proteomes" id="UP000008281">
    <property type="component" value="Unassembled WGS sequence"/>
</dbReference>
<evidence type="ECO:0000313" key="2">
    <source>
        <dbReference type="Proteomes" id="UP000008281"/>
    </source>
</evidence>
<sequence length="137" mass="15158">MFASLLKVLIVGCLLVSATLGIPSSNLKSLTAIYCPHEINWSWRAMLIGSDDGTNGKQWARNEGGGYEQLQFIEMGNVVNDPPSPDEIELEIWIEHTCNVDAANWKKLEADSELIFPLGKGDIYAFKALHLGKENKP</sequence>
<dbReference type="EMBL" id="DS268448">
    <property type="protein sequence ID" value="EFP02527.1"/>
    <property type="molecule type" value="Genomic_DNA"/>
</dbReference>
<proteinExistence type="predicted"/>
<gene>
    <name evidence="1" type="ORF">CRE_02346</name>
</gene>
<protein>
    <submittedName>
        <fullName evidence="1">Uncharacterized protein</fullName>
    </submittedName>
</protein>
<dbReference type="OrthoDB" id="10585178at2759"/>
<accession>E3MIL7</accession>
<dbReference type="AlphaFoldDB" id="E3MIL7"/>
<keyword evidence="2" id="KW-1185">Reference proteome</keyword>
<dbReference type="eggNOG" id="ENOG502TJAK">
    <property type="taxonomic scope" value="Eukaryota"/>
</dbReference>
<dbReference type="HOGENOM" id="CLU_1867013_0_0_1"/>
<reference evidence="1" key="1">
    <citation type="submission" date="2007-07" db="EMBL/GenBank/DDBJ databases">
        <title>PCAP assembly of the Caenorhabditis remanei genome.</title>
        <authorList>
            <consortium name="The Caenorhabditis remanei Sequencing Consortium"/>
            <person name="Wilson R.K."/>
        </authorList>
    </citation>
    <scope>NUCLEOTIDE SEQUENCE [LARGE SCALE GENOMIC DNA]</scope>
    <source>
        <strain evidence="1">PB4641</strain>
    </source>
</reference>
<organism evidence="2">
    <name type="scientific">Caenorhabditis remanei</name>
    <name type="common">Caenorhabditis vulgaris</name>
    <dbReference type="NCBI Taxonomy" id="31234"/>
    <lineage>
        <taxon>Eukaryota</taxon>
        <taxon>Metazoa</taxon>
        <taxon>Ecdysozoa</taxon>
        <taxon>Nematoda</taxon>
        <taxon>Chromadorea</taxon>
        <taxon>Rhabditida</taxon>
        <taxon>Rhabditina</taxon>
        <taxon>Rhabditomorpha</taxon>
        <taxon>Rhabditoidea</taxon>
        <taxon>Rhabditidae</taxon>
        <taxon>Peloderinae</taxon>
        <taxon>Caenorhabditis</taxon>
    </lineage>
</organism>
<evidence type="ECO:0000313" key="1">
    <source>
        <dbReference type="EMBL" id="EFP02527.1"/>
    </source>
</evidence>